<evidence type="ECO:0000256" key="1">
    <source>
        <dbReference type="ARBA" id="ARBA00022630"/>
    </source>
</evidence>
<evidence type="ECO:0000313" key="5">
    <source>
        <dbReference type="EMBL" id="MBU3066558.1"/>
    </source>
</evidence>
<evidence type="ECO:0000256" key="3">
    <source>
        <dbReference type="ARBA" id="ARBA00023002"/>
    </source>
</evidence>
<dbReference type="SUPFAM" id="SSF47203">
    <property type="entry name" value="Acyl-CoA dehydrogenase C-terminal domain-like"/>
    <property type="match status" value="1"/>
</dbReference>
<dbReference type="RefSeq" id="WP_215922642.1">
    <property type="nucleotide sequence ID" value="NZ_JAHKNI010000015.1"/>
</dbReference>
<accession>A0ABS6B8C2</accession>
<dbReference type="InterPro" id="IPR009075">
    <property type="entry name" value="AcylCo_DH/oxidase_C"/>
</dbReference>
<name>A0ABS6B8C2_9NOCA</name>
<dbReference type="PANTHER" id="PTHR43884">
    <property type="entry name" value="ACYL-COA DEHYDROGENASE"/>
    <property type="match status" value="1"/>
</dbReference>
<reference evidence="5 6" key="1">
    <citation type="submission" date="2021-06" db="EMBL/GenBank/DDBJ databases">
        <title>Actinomycetes sequencing.</title>
        <authorList>
            <person name="Shan Q."/>
        </authorList>
    </citation>
    <scope>NUCLEOTIDE SEQUENCE [LARGE SCALE GENOMIC DNA]</scope>
    <source>
        <strain evidence="5 6">NEAU-G5</strain>
    </source>
</reference>
<comment type="caution">
    <text evidence="5">The sequence shown here is derived from an EMBL/GenBank/DDBJ whole genome shotgun (WGS) entry which is preliminary data.</text>
</comment>
<dbReference type="Proteomes" id="UP000733379">
    <property type="component" value="Unassembled WGS sequence"/>
</dbReference>
<dbReference type="InterPro" id="IPR036250">
    <property type="entry name" value="AcylCo_DH-like_C"/>
</dbReference>
<dbReference type="Gene3D" id="1.20.140.10">
    <property type="entry name" value="Butyryl-CoA Dehydrogenase, subunit A, domain 3"/>
    <property type="match status" value="1"/>
</dbReference>
<proteinExistence type="predicted"/>
<dbReference type="PANTHER" id="PTHR43884:SF20">
    <property type="entry name" value="ACYL-COA DEHYDROGENASE FADE28"/>
    <property type="match status" value="1"/>
</dbReference>
<organism evidence="5 6">
    <name type="scientific">Nocardia albiluteola</name>
    <dbReference type="NCBI Taxonomy" id="2842303"/>
    <lineage>
        <taxon>Bacteria</taxon>
        <taxon>Bacillati</taxon>
        <taxon>Actinomycetota</taxon>
        <taxon>Actinomycetes</taxon>
        <taxon>Mycobacteriales</taxon>
        <taxon>Nocardiaceae</taxon>
        <taxon>Nocardia</taxon>
    </lineage>
</organism>
<feature type="domain" description="Acyl-CoA dehydrogenase/oxidase C-terminal" evidence="4">
    <location>
        <begin position="196"/>
        <end position="304"/>
    </location>
</feature>
<gene>
    <name evidence="5" type="ORF">KO481_34200</name>
</gene>
<protein>
    <submittedName>
        <fullName evidence="5">Acyl-CoA dehydrogenase family protein</fullName>
    </submittedName>
</protein>
<dbReference type="Pfam" id="PF00441">
    <property type="entry name" value="Acyl-CoA_dh_1"/>
    <property type="match status" value="1"/>
</dbReference>
<keyword evidence="3" id="KW-0560">Oxidoreductase</keyword>
<keyword evidence="2" id="KW-0274">FAD</keyword>
<sequence length="353" mass="37228">MTDTVTLTELATEDIVANPVDSAPRVWKALAGKLPPLDATTTALADFVREAGRSAVPGPIAETLLVARPLLATGFVVPDGPLTYAAGGLRVRYAHPDADSRVGPFGAAGTDRTLRVSGVLARVPWARTAAEVVVLTRAPLGPVLLRLDPARAVLQPGVNIAGEPRDTLVLNDIEIPSDRVRPIDAEVLAEARTRAALARAALMAGAAQRCVELTVRHTTTRHQFGRALRDFQAVKQEEAKLIEETALVSAAVAAAATALDNDGAAAQFAAAVAKAQASESAAEITRIGHQLHGAIGFTELTPLRLATMRLWSWRDEDGDETEWARYLGERALRAGADGFWSLITTPGGGVTLS</sequence>
<evidence type="ECO:0000259" key="4">
    <source>
        <dbReference type="Pfam" id="PF00441"/>
    </source>
</evidence>
<dbReference type="EMBL" id="JAHKNI010000015">
    <property type="protein sequence ID" value="MBU3066558.1"/>
    <property type="molecule type" value="Genomic_DNA"/>
</dbReference>
<keyword evidence="1" id="KW-0285">Flavoprotein</keyword>
<evidence type="ECO:0000313" key="6">
    <source>
        <dbReference type="Proteomes" id="UP000733379"/>
    </source>
</evidence>
<keyword evidence="6" id="KW-1185">Reference proteome</keyword>
<evidence type="ECO:0000256" key="2">
    <source>
        <dbReference type="ARBA" id="ARBA00022827"/>
    </source>
</evidence>